<organism evidence="2 3">
    <name type="scientific">Azoarcus indigens</name>
    <dbReference type="NCBI Taxonomy" id="29545"/>
    <lineage>
        <taxon>Bacteria</taxon>
        <taxon>Pseudomonadati</taxon>
        <taxon>Pseudomonadota</taxon>
        <taxon>Betaproteobacteria</taxon>
        <taxon>Rhodocyclales</taxon>
        <taxon>Zoogloeaceae</taxon>
        <taxon>Azoarcus</taxon>
    </lineage>
</organism>
<evidence type="ECO:0000313" key="3">
    <source>
        <dbReference type="Proteomes" id="UP000295129"/>
    </source>
</evidence>
<dbReference type="Proteomes" id="UP000295129">
    <property type="component" value="Unassembled WGS sequence"/>
</dbReference>
<feature type="transmembrane region" description="Helical" evidence="1">
    <location>
        <begin position="89"/>
        <end position="109"/>
    </location>
</feature>
<dbReference type="RefSeq" id="WP_133589399.1">
    <property type="nucleotide sequence ID" value="NZ_SNVV01000004.1"/>
</dbReference>
<keyword evidence="1" id="KW-0812">Transmembrane</keyword>
<evidence type="ECO:0000313" key="2">
    <source>
        <dbReference type="EMBL" id="TDN53678.1"/>
    </source>
</evidence>
<keyword evidence="1" id="KW-1133">Transmembrane helix</keyword>
<dbReference type="EMBL" id="SNVV01000004">
    <property type="protein sequence ID" value="TDN53678.1"/>
    <property type="molecule type" value="Genomic_DNA"/>
</dbReference>
<reference evidence="2 3" key="1">
    <citation type="submission" date="2019-03" db="EMBL/GenBank/DDBJ databases">
        <title>Genomic Encyclopedia of Type Strains, Phase IV (KMG-IV): sequencing the most valuable type-strain genomes for metagenomic binning, comparative biology and taxonomic classification.</title>
        <authorList>
            <person name="Goeker M."/>
        </authorList>
    </citation>
    <scope>NUCLEOTIDE SEQUENCE [LARGE SCALE GENOMIC DNA]</scope>
    <source>
        <strain evidence="2 3">DSM 12121</strain>
    </source>
</reference>
<keyword evidence="1" id="KW-0472">Membrane</keyword>
<gene>
    <name evidence="2" type="ORF">C7389_10430</name>
</gene>
<comment type="caution">
    <text evidence="2">The sequence shown here is derived from an EMBL/GenBank/DDBJ whole genome shotgun (WGS) entry which is preliminary data.</text>
</comment>
<feature type="transmembrane region" description="Helical" evidence="1">
    <location>
        <begin position="121"/>
        <end position="145"/>
    </location>
</feature>
<dbReference type="AlphaFoldDB" id="A0A4R6E9H8"/>
<feature type="transmembrane region" description="Helical" evidence="1">
    <location>
        <begin position="33"/>
        <end position="52"/>
    </location>
</feature>
<name>A0A4R6E9H8_9RHOO</name>
<dbReference type="OrthoDB" id="6077780at2"/>
<sequence length="200" mass="20741">MTAIHDVLAWALALSLCVPGLRGRPLLALIALAVWAALLNVPLVGISPIAVLRGLFAEPAPTTTLVLAGLLLARTGCSCVFRAGEARAIAVLAAVTGLLFYPPALGVGATDPYAWGYGGAVLPLAAGGLALVAALLGARLLPLALGVALVSWRLGVFDSPNLWDYLIDPLFSIGCLIALVVGVFRPRRARRDQSDLRYAA</sequence>
<feature type="transmembrane region" description="Helical" evidence="1">
    <location>
        <begin position="64"/>
        <end position="83"/>
    </location>
</feature>
<protein>
    <submittedName>
        <fullName evidence="2">Uncharacterized protein</fullName>
    </submittedName>
</protein>
<evidence type="ECO:0000256" key="1">
    <source>
        <dbReference type="SAM" id="Phobius"/>
    </source>
</evidence>
<accession>A0A4R6E9H8</accession>
<feature type="transmembrane region" description="Helical" evidence="1">
    <location>
        <begin position="165"/>
        <end position="184"/>
    </location>
</feature>
<proteinExistence type="predicted"/>
<keyword evidence="3" id="KW-1185">Reference proteome</keyword>